<proteinExistence type="predicted"/>
<organism evidence="7 8">
    <name type="scientific">Pyricularia oryzae</name>
    <name type="common">Rice blast fungus</name>
    <name type="synonym">Magnaporthe oryzae</name>
    <dbReference type="NCBI Taxonomy" id="318829"/>
    <lineage>
        <taxon>Eukaryota</taxon>
        <taxon>Fungi</taxon>
        <taxon>Dikarya</taxon>
        <taxon>Ascomycota</taxon>
        <taxon>Pezizomycotina</taxon>
        <taxon>Sordariomycetes</taxon>
        <taxon>Sordariomycetidae</taxon>
        <taxon>Magnaporthales</taxon>
        <taxon>Pyriculariaceae</taxon>
        <taxon>Pyricularia</taxon>
    </lineage>
</organism>
<dbReference type="GO" id="GO:0016020">
    <property type="term" value="C:membrane"/>
    <property type="evidence" value="ECO:0007669"/>
    <property type="project" value="UniProtKB-SubCell"/>
</dbReference>
<dbReference type="Proteomes" id="UP000294847">
    <property type="component" value="Chromosome 2"/>
</dbReference>
<gene>
    <name evidence="7" type="ORF">PoMZ_01177</name>
</gene>
<feature type="transmembrane region" description="Helical" evidence="6">
    <location>
        <begin position="245"/>
        <end position="268"/>
    </location>
</feature>
<evidence type="ECO:0008006" key="9">
    <source>
        <dbReference type="Google" id="ProtNLM"/>
    </source>
</evidence>
<feature type="transmembrane region" description="Helical" evidence="6">
    <location>
        <begin position="95"/>
        <end position="122"/>
    </location>
</feature>
<feature type="transmembrane region" description="Helical" evidence="6">
    <location>
        <begin position="35"/>
        <end position="59"/>
    </location>
</feature>
<feature type="transmembrane region" description="Helical" evidence="6">
    <location>
        <begin position="71"/>
        <end position="89"/>
    </location>
</feature>
<feature type="region of interest" description="Disordered" evidence="5">
    <location>
        <begin position="507"/>
        <end position="562"/>
    </location>
</feature>
<evidence type="ECO:0000256" key="2">
    <source>
        <dbReference type="ARBA" id="ARBA00022692"/>
    </source>
</evidence>
<protein>
    <recommendedName>
        <fullName evidence="9">Transmembrane protein 34</fullName>
    </recommendedName>
</protein>
<dbReference type="AlphaFoldDB" id="A0A4P7N588"/>
<keyword evidence="3 6" id="KW-1133">Transmembrane helix</keyword>
<dbReference type="Pfam" id="PF03619">
    <property type="entry name" value="Solute_trans_a"/>
    <property type="match status" value="1"/>
</dbReference>
<feature type="region of interest" description="Disordered" evidence="5">
    <location>
        <begin position="382"/>
        <end position="404"/>
    </location>
</feature>
<feature type="compositionally biased region" description="Low complexity" evidence="5">
    <location>
        <begin position="394"/>
        <end position="404"/>
    </location>
</feature>
<name>A0A4P7N588_PYROR</name>
<dbReference type="InterPro" id="IPR005178">
    <property type="entry name" value="Ostalpha/TMEM184C"/>
</dbReference>
<reference evidence="7 8" key="1">
    <citation type="journal article" date="2019" name="Mol. Biol. Evol.">
        <title>Blast fungal genomes show frequent chromosomal changes, gene gains and losses, and effector gene turnover.</title>
        <authorList>
            <person name="Gomez Luciano L.B."/>
            <person name="Jason Tsai I."/>
            <person name="Chuma I."/>
            <person name="Tosa Y."/>
            <person name="Chen Y.H."/>
            <person name="Li J.Y."/>
            <person name="Li M.Y."/>
            <person name="Jade Lu M.Y."/>
            <person name="Nakayashiki H."/>
            <person name="Li W.H."/>
        </authorList>
    </citation>
    <scope>NUCLEOTIDE SEQUENCE [LARGE SCALE GENOMIC DNA]</scope>
    <source>
        <strain evidence="7">MZ5-1-6</strain>
    </source>
</reference>
<evidence type="ECO:0000256" key="5">
    <source>
        <dbReference type="SAM" id="MobiDB-lite"/>
    </source>
</evidence>
<feature type="transmembrane region" description="Helical" evidence="6">
    <location>
        <begin position="209"/>
        <end position="233"/>
    </location>
</feature>
<feature type="compositionally biased region" description="Polar residues" evidence="5">
    <location>
        <begin position="536"/>
        <end position="552"/>
    </location>
</feature>
<accession>A0A4P7N588</accession>
<evidence type="ECO:0000313" key="8">
    <source>
        <dbReference type="Proteomes" id="UP000294847"/>
    </source>
</evidence>
<sequence length="562" mass="62554">MGLTFNTTCNATLDEMRIGPEDEIPIVGPLRFHDLALVIASASTLVAVALSFFLIFMHATHYTKPNEQRHIIRILFMVPVYSLTSLLSLKYYWHAIYFTIISECYEAFAISAFFALMCHYIAPDLHEQKKFFRALTPIKPWVWPLDWFRACCCGQRGPWRTPANGLTWFNIIWIGIYHYIVIRVACTITAVVTHYFHKYCESSNSPVFAHIWVLVIVFIAVGIAMYCLIQFYVQLKEELAEHRPFLKICAIKLVVFLSFWQSAAISVATAQLEIVKPNEIIAYPDLKVGIPSLLLCIEMALFAILHIWAFPYSPYRVGAKPTFYPVADPSSGEAPKQSIQLPPSGGFLGLAALWDALNIWDFIKAFGRGIRWLFVGVKQRGKDGSYGGHRRKGSNSSSGDLDLGNLAKSRNGFTSTDHLPIANQFRRSKFMFGGGGNGSSNSTTGNGSRSLARPRLSPVPQSPVSVNRPTIIEEEDSGLIANAAEPGRRGVPEPPSPYRDHYPGDHANEDAMAAFPVPPGAYGNQPQSHDEMAYSQPFTPTRNFSRGGSQAPSGRVLLGQQR</sequence>
<comment type="subcellular location">
    <subcellularLocation>
        <location evidence="1">Membrane</location>
        <topology evidence="1">Multi-pass membrane protein</topology>
    </subcellularLocation>
</comment>
<evidence type="ECO:0000256" key="4">
    <source>
        <dbReference type="ARBA" id="ARBA00023136"/>
    </source>
</evidence>
<keyword evidence="4 6" id="KW-0472">Membrane</keyword>
<feature type="transmembrane region" description="Helical" evidence="6">
    <location>
        <begin position="288"/>
        <end position="310"/>
    </location>
</feature>
<keyword evidence="2 6" id="KW-0812">Transmembrane</keyword>
<feature type="transmembrane region" description="Helical" evidence="6">
    <location>
        <begin position="176"/>
        <end position="197"/>
    </location>
</feature>
<dbReference type="EMBL" id="CP034205">
    <property type="protein sequence ID" value="QBZ56271.1"/>
    <property type="molecule type" value="Genomic_DNA"/>
</dbReference>
<evidence type="ECO:0000256" key="6">
    <source>
        <dbReference type="SAM" id="Phobius"/>
    </source>
</evidence>
<evidence type="ECO:0000256" key="3">
    <source>
        <dbReference type="ARBA" id="ARBA00022989"/>
    </source>
</evidence>
<dbReference type="OMA" id="HAIYFQV"/>
<dbReference type="PANTHER" id="PTHR23423">
    <property type="entry name" value="ORGANIC SOLUTE TRANSPORTER-RELATED"/>
    <property type="match status" value="1"/>
</dbReference>
<feature type="compositionally biased region" description="Low complexity" evidence="5">
    <location>
        <begin position="439"/>
        <end position="448"/>
    </location>
</feature>
<feature type="region of interest" description="Disordered" evidence="5">
    <location>
        <begin position="430"/>
        <end position="465"/>
    </location>
</feature>
<dbReference type="SMART" id="SM01417">
    <property type="entry name" value="Solute_trans_a"/>
    <property type="match status" value="1"/>
</dbReference>
<evidence type="ECO:0000256" key="1">
    <source>
        <dbReference type="ARBA" id="ARBA00004141"/>
    </source>
</evidence>
<evidence type="ECO:0000313" key="7">
    <source>
        <dbReference type="EMBL" id="QBZ56271.1"/>
    </source>
</evidence>